<sequence length="316" mass="34096">MNRISIFPLLLGFVLLSTMFAAPSHAGGVIECNNCPSTRNAAISGGIGLTLVVDFSNARLTAYNVEYDRELRRWRTLPASVPTQISAAFYRVLDASGTVTAPRGSSPPNQGVKEPKTLPRKGDGGMIVTLHPDNPQHSNPLGASFPNAYRDSNAHEIVQSATFKSRLGQQLATDLAGANTDNAAWNSIALSVQKLALNWGEKFGAGAITIVITWRDGSRTTYRITQDNVAEAKYVKGESRDNIGNKIPDETIAQPQTAPEYAGGYYFGEVDAGGSRNLERWMQAAQMYGIPITGSSAGRNRMSCGWDGRTLKCVVR</sequence>
<evidence type="ECO:0000256" key="1">
    <source>
        <dbReference type="SAM" id="MobiDB-lite"/>
    </source>
</evidence>
<evidence type="ECO:0000256" key="2">
    <source>
        <dbReference type="SAM" id="SignalP"/>
    </source>
</evidence>
<feature type="compositionally biased region" description="Basic and acidic residues" evidence="1">
    <location>
        <begin position="113"/>
        <end position="123"/>
    </location>
</feature>
<reference evidence="3 4" key="1">
    <citation type="submission" date="2015-05" db="EMBL/GenBank/DDBJ databases">
        <title>Genome sequencing and analysis of members of genus Stenotrophomonas.</title>
        <authorList>
            <person name="Patil P.P."/>
            <person name="Midha S."/>
            <person name="Patil P.B."/>
        </authorList>
    </citation>
    <scope>NUCLEOTIDE SEQUENCE [LARGE SCALE GENOMIC DNA]</scope>
    <source>
        <strain evidence="3 4">DSM 18929</strain>
    </source>
</reference>
<dbReference type="PATRIC" id="fig|405444.3.peg.2100"/>
<name>A0A0R0BZP7_9GAMM</name>
<gene>
    <name evidence="3" type="ORF">ABB26_14965</name>
</gene>
<dbReference type="OrthoDB" id="6052380at2"/>
<accession>A0A0R0BZP7</accession>
<dbReference type="Proteomes" id="UP000050864">
    <property type="component" value="Unassembled WGS sequence"/>
</dbReference>
<keyword evidence="4" id="KW-1185">Reference proteome</keyword>
<keyword evidence="2" id="KW-0732">Signal</keyword>
<dbReference type="AlphaFoldDB" id="A0A0R0BZP7"/>
<feature type="region of interest" description="Disordered" evidence="1">
    <location>
        <begin position="99"/>
        <end position="123"/>
    </location>
</feature>
<feature type="signal peptide" evidence="2">
    <location>
        <begin position="1"/>
        <end position="26"/>
    </location>
</feature>
<evidence type="ECO:0000313" key="3">
    <source>
        <dbReference type="EMBL" id="KRG62768.1"/>
    </source>
</evidence>
<organism evidence="3 4">
    <name type="scientific">Stenotrophomonas humi</name>
    <dbReference type="NCBI Taxonomy" id="405444"/>
    <lineage>
        <taxon>Bacteria</taxon>
        <taxon>Pseudomonadati</taxon>
        <taxon>Pseudomonadota</taxon>
        <taxon>Gammaproteobacteria</taxon>
        <taxon>Lysobacterales</taxon>
        <taxon>Lysobacteraceae</taxon>
        <taxon>Stenotrophomonas</taxon>
    </lineage>
</organism>
<comment type="caution">
    <text evidence="3">The sequence shown here is derived from an EMBL/GenBank/DDBJ whole genome shotgun (WGS) entry which is preliminary data.</text>
</comment>
<evidence type="ECO:0000313" key="4">
    <source>
        <dbReference type="Proteomes" id="UP000050864"/>
    </source>
</evidence>
<protein>
    <submittedName>
        <fullName evidence="3">Uncharacterized protein</fullName>
    </submittedName>
</protein>
<feature type="chain" id="PRO_5006393377" evidence="2">
    <location>
        <begin position="27"/>
        <end position="316"/>
    </location>
</feature>
<dbReference type="RefSeq" id="WP_057635504.1">
    <property type="nucleotide sequence ID" value="NZ_LDJI01000028.1"/>
</dbReference>
<proteinExistence type="predicted"/>
<dbReference type="EMBL" id="LDJI01000028">
    <property type="protein sequence ID" value="KRG62768.1"/>
    <property type="molecule type" value="Genomic_DNA"/>
</dbReference>